<comment type="subcellular location">
    <subcellularLocation>
        <location evidence="9">Secreted</location>
    </subcellularLocation>
</comment>
<comment type="caution">
    <text evidence="12">The sequence shown here is derived from an EMBL/GenBank/DDBJ whole genome shotgun (WGS) entry which is preliminary data.</text>
</comment>
<protein>
    <recommendedName>
        <fullName evidence="9">CLIP domain-containing serine protease</fullName>
        <ecNumber evidence="8">3.4.21.-</ecNumber>
    </recommendedName>
</protein>
<dbReference type="Gene3D" id="2.40.10.10">
    <property type="entry name" value="Trypsin-like serine proteases"/>
    <property type="match status" value="2"/>
</dbReference>
<dbReference type="PROSITE" id="PS51888">
    <property type="entry name" value="CLIP"/>
    <property type="match status" value="1"/>
</dbReference>
<evidence type="ECO:0000256" key="7">
    <source>
        <dbReference type="ARBA" id="ARBA00024195"/>
    </source>
</evidence>
<evidence type="ECO:0000313" key="12">
    <source>
        <dbReference type="EMBL" id="KAF2891882.1"/>
    </source>
</evidence>
<dbReference type="PROSITE" id="PS50240">
    <property type="entry name" value="TRYPSIN_DOM"/>
    <property type="match status" value="1"/>
</dbReference>
<keyword evidence="6" id="KW-0325">Glycoprotein</keyword>
<dbReference type="FunFam" id="2.40.10.10:FF:000002">
    <property type="entry name" value="Transmembrane protease serine"/>
    <property type="match status" value="1"/>
</dbReference>
<keyword evidence="13" id="KW-1185">Reference proteome</keyword>
<dbReference type="InterPro" id="IPR009003">
    <property type="entry name" value="Peptidase_S1_PA"/>
</dbReference>
<dbReference type="InterPro" id="IPR018114">
    <property type="entry name" value="TRYPSIN_HIS"/>
</dbReference>
<evidence type="ECO:0000313" key="13">
    <source>
        <dbReference type="Proteomes" id="UP000801492"/>
    </source>
</evidence>
<dbReference type="SMART" id="SM00680">
    <property type="entry name" value="CLIP"/>
    <property type="match status" value="1"/>
</dbReference>
<dbReference type="InterPro" id="IPR022700">
    <property type="entry name" value="CLIP"/>
</dbReference>
<dbReference type="Proteomes" id="UP000801492">
    <property type="component" value="Unassembled WGS sequence"/>
</dbReference>
<dbReference type="InterPro" id="IPR051487">
    <property type="entry name" value="Ser/Thr_Proteases_Immune/Dev"/>
</dbReference>
<evidence type="ECO:0000256" key="5">
    <source>
        <dbReference type="ARBA" id="ARBA00023157"/>
    </source>
</evidence>
<keyword evidence="1 8" id="KW-0645">Protease</keyword>
<dbReference type="EC" id="3.4.21.-" evidence="8"/>
<dbReference type="GO" id="GO:0004252">
    <property type="term" value="F:serine-type endopeptidase activity"/>
    <property type="evidence" value="ECO:0007669"/>
    <property type="project" value="UniProtKB-UniRule"/>
</dbReference>
<dbReference type="GO" id="GO:0006508">
    <property type="term" value="P:proteolysis"/>
    <property type="evidence" value="ECO:0007669"/>
    <property type="project" value="UniProtKB-KW"/>
</dbReference>
<accession>A0A8K0G7W5</accession>
<evidence type="ECO:0000259" key="10">
    <source>
        <dbReference type="PROSITE" id="PS50240"/>
    </source>
</evidence>
<dbReference type="Pfam" id="PF12032">
    <property type="entry name" value="CLIP"/>
    <property type="match status" value="1"/>
</dbReference>
<gene>
    <name evidence="12" type="ORF">ILUMI_14318</name>
</gene>
<dbReference type="AlphaFoldDB" id="A0A8K0G7W5"/>
<dbReference type="EMBL" id="VTPC01020874">
    <property type="protein sequence ID" value="KAF2891882.1"/>
    <property type="molecule type" value="Genomic_DNA"/>
</dbReference>
<evidence type="ECO:0000256" key="1">
    <source>
        <dbReference type="ARBA" id="ARBA00022670"/>
    </source>
</evidence>
<proteinExistence type="inferred from homology"/>
<feature type="chain" id="PRO_5035489962" description="CLIP domain-containing serine protease" evidence="9">
    <location>
        <begin position="19"/>
        <end position="368"/>
    </location>
</feature>
<evidence type="ECO:0000256" key="4">
    <source>
        <dbReference type="ARBA" id="ARBA00022825"/>
    </source>
</evidence>
<evidence type="ECO:0000256" key="6">
    <source>
        <dbReference type="ARBA" id="ARBA00023180"/>
    </source>
</evidence>
<reference evidence="12" key="1">
    <citation type="submission" date="2019-08" db="EMBL/GenBank/DDBJ databases">
        <title>The genome of the North American firefly Photinus pyralis.</title>
        <authorList>
            <consortium name="Photinus pyralis genome working group"/>
            <person name="Fallon T.R."/>
            <person name="Sander Lower S.E."/>
            <person name="Weng J.-K."/>
        </authorList>
    </citation>
    <scope>NUCLEOTIDE SEQUENCE</scope>
    <source>
        <strain evidence="12">TRF0915ILg1</strain>
        <tissue evidence="12">Whole body</tissue>
    </source>
</reference>
<feature type="signal peptide" evidence="9">
    <location>
        <begin position="1"/>
        <end position="18"/>
    </location>
</feature>
<keyword evidence="9" id="KW-0964">Secreted</keyword>
<comment type="domain">
    <text evidence="9">The clip domain consists of 35-55 residues which are 'knitted' together usually by 3 conserved disulfide bonds forming a clip-like compact structure.</text>
</comment>
<dbReference type="SUPFAM" id="SSF50494">
    <property type="entry name" value="Trypsin-like serine proteases"/>
    <property type="match status" value="1"/>
</dbReference>
<dbReference type="InterPro" id="IPR033116">
    <property type="entry name" value="TRYPSIN_SER"/>
</dbReference>
<evidence type="ECO:0000256" key="8">
    <source>
        <dbReference type="RuleBase" id="RU363034"/>
    </source>
</evidence>
<dbReference type="InterPro" id="IPR001254">
    <property type="entry name" value="Trypsin_dom"/>
</dbReference>
<keyword evidence="2 9" id="KW-0732">Signal</keyword>
<sequence>MLSLFYRVVLVLPALVLCLEKNDPCVTPNNEDATCIPLSSCKILQDGVLTLNESIIKFIRESSCGSDGELLVCCGSDATYIQSLEPLQHKLLPNKTQCGIDEQSDRIVGGAVTSIGEFPWMVLLGYIKKSNNESAGYKCGGTLLNQRYVLTAAHCIKVKRITDLKLDNVRLGEWRVSTEEDCTGDNPAVDYCANPVIDVGIEKAIAHSNYNGKNGDNDIGLLRLQRNIVYSEFVVPICLPSFHPPLLTEHTELFAAGWGSTENASTSDIKLKLSLSIVSNQKCKEKISNRGRVGSNQLCVGGVGGKDTCTGDSGGPLMSTFSDRNSRGNQWYQVGVVSWGVGCATNVPAVYTRVARYLNWILDNIDEF</sequence>
<evidence type="ECO:0000259" key="11">
    <source>
        <dbReference type="PROSITE" id="PS51888"/>
    </source>
</evidence>
<dbReference type="InterPro" id="IPR001314">
    <property type="entry name" value="Peptidase_S1A"/>
</dbReference>
<keyword evidence="3 8" id="KW-0378">Hydrolase</keyword>
<dbReference type="SMART" id="SM00020">
    <property type="entry name" value="Tryp_SPc"/>
    <property type="match status" value="1"/>
</dbReference>
<organism evidence="12 13">
    <name type="scientific">Ignelater luminosus</name>
    <name type="common">Cucubano</name>
    <name type="synonym">Pyrophorus luminosus</name>
    <dbReference type="NCBI Taxonomy" id="2038154"/>
    <lineage>
        <taxon>Eukaryota</taxon>
        <taxon>Metazoa</taxon>
        <taxon>Ecdysozoa</taxon>
        <taxon>Arthropoda</taxon>
        <taxon>Hexapoda</taxon>
        <taxon>Insecta</taxon>
        <taxon>Pterygota</taxon>
        <taxon>Neoptera</taxon>
        <taxon>Endopterygota</taxon>
        <taxon>Coleoptera</taxon>
        <taxon>Polyphaga</taxon>
        <taxon>Elateriformia</taxon>
        <taxon>Elateroidea</taxon>
        <taxon>Elateridae</taxon>
        <taxon>Agrypninae</taxon>
        <taxon>Pyrophorini</taxon>
        <taxon>Ignelater</taxon>
    </lineage>
</organism>
<keyword evidence="4 8" id="KW-0720">Serine protease</keyword>
<comment type="similarity">
    <text evidence="7 9">Belongs to the peptidase S1 family. CLIP subfamily.</text>
</comment>
<feature type="domain" description="Clip" evidence="11">
    <location>
        <begin position="24"/>
        <end position="74"/>
    </location>
</feature>
<name>A0A8K0G7W5_IGNLU</name>
<dbReference type="PROSITE" id="PS00134">
    <property type="entry name" value="TRYPSIN_HIS"/>
    <property type="match status" value="1"/>
</dbReference>
<dbReference type="Gene3D" id="3.30.1640.30">
    <property type="match status" value="1"/>
</dbReference>
<dbReference type="InterPro" id="IPR038565">
    <property type="entry name" value="CLIP_sf"/>
</dbReference>
<feature type="domain" description="Peptidase S1" evidence="10">
    <location>
        <begin position="107"/>
        <end position="366"/>
    </location>
</feature>
<dbReference type="FunFam" id="2.40.10.10:FF:000028">
    <property type="entry name" value="Serine protease easter"/>
    <property type="match status" value="1"/>
</dbReference>
<dbReference type="PANTHER" id="PTHR24256">
    <property type="entry name" value="TRYPTASE-RELATED"/>
    <property type="match status" value="1"/>
</dbReference>
<dbReference type="PRINTS" id="PR00722">
    <property type="entry name" value="CHYMOTRYPSIN"/>
</dbReference>
<dbReference type="GO" id="GO:0005576">
    <property type="term" value="C:extracellular region"/>
    <property type="evidence" value="ECO:0007669"/>
    <property type="project" value="UniProtKB-SubCell"/>
</dbReference>
<dbReference type="OrthoDB" id="8114044at2759"/>
<keyword evidence="5" id="KW-1015">Disulfide bond</keyword>
<dbReference type="CDD" id="cd00190">
    <property type="entry name" value="Tryp_SPc"/>
    <property type="match status" value="1"/>
</dbReference>
<dbReference type="PROSITE" id="PS00135">
    <property type="entry name" value="TRYPSIN_SER"/>
    <property type="match status" value="1"/>
</dbReference>
<evidence type="ECO:0000256" key="2">
    <source>
        <dbReference type="ARBA" id="ARBA00022729"/>
    </source>
</evidence>
<dbReference type="Pfam" id="PF00089">
    <property type="entry name" value="Trypsin"/>
    <property type="match status" value="1"/>
</dbReference>
<dbReference type="InterPro" id="IPR043504">
    <property type="entry name" value="Peptidase_S1_PA_chymotrypsin"/>
</dbReference>
<evidence type="ECO:0000256" key="3">
    <source>
        <dbReference type="ARBA" id="ARBA00022801"/>
    </source>
</evidence>
<evidence type="ECO:0000256" key="9">
    <source>
        <dbReference type="RuleBase" id="RU366078"/>
    </source>
</evidence>